<evidence type="ECO:0000256" key="8">
    <source>
        <dbReference type="ARBA" id="ARBA00023114"/>
    </source>
</evidence>
<dbReference type="GO" id="GO:0009279">
    <property type="term" value="C:cell outer membrane"/>
    <property type="evidence" value="ECO:0007669"/>
    <property type="project" value="UniProtKB-SubCell"/>
</dbReference>
<dbReference type="PANTHER" id="PTHR34501">
    <property type="entry name" value="PROTEIN YDDL-RELATED"/>
    <property type="match status" value="1"/>
</dbReference>
<evidence type="ECO:0000256" key="5">
    <source>
        <dbReference type="ARBA" id="ARBA00022692"/>
    </source>
</evidence>
<keyword evidence="6 11" id="KW-0732">Signal</keyword>
<evidence type="ECO:0000313" key="14">
    <source>
        <dbReference type="Proteomes" id="UP000294887"/>
    </source>
</evidence>
<dbReference type="Pfam" id="PF13609">
    <property type="entry name" value="Porin_4"/>
    <property type="match status" value="1"/>
</dbReference>
<comment type="subcellular location">
    <subcellularLocation>
        <location evidence="1">Cell outer membrane</location>
        <topology evidence="1">Multi-pass membrane protein</topology>
    </subcellularLocation>
</comment>
<dbReference type="EMBL" id="SMFQ01000002">
    <property type="protein sequence ID" value="TCJ88178.1"/>
    <property type="molecule type" value="Genomic_DNA"/>
</dbReference>
<organism evidence="13 14">
    <name type="scientific">Cocleimonas flava</name>
    <dbReference type="NCBI Taxonomy" id="634765"/>
    <lineage>
        <taxon>Bacteria</taxon>
        <taxon>Pseudomonadati</taxon>
        <taxon>Pseudomonadota</taxon>
        <taxon>Gammaproteobacteria</taxon>
        <taxon>Thiotrichales</taxon>
        <taxon>Thiotrichaceae</taxon>
        <taxon>Cocleimonas</taxon>
    </lineage>
</organism>
<evidence type="ECO:0000256" key="7">
    <source>
        <dbReference type="ARBA" id="ARBA00023065"/>
    </source>
</evidence>
<feature type="domain" description="Porin" evidence="12">
    <location>
        <begin position="8"/>
        <end position="313"/>
    </location>
</feature>
<dbReference type="CDD" id="cd00342">
    <property type="entry name" value="gram_neg_porins"/>
    <property type="match status" value="1"/>
</dbReference>
<keyword evidence="9" id="KW-0472">Membrane</keyword>
<feature type="signal peptide" evidence="11">
    <location>
        <begin position="1"/>
        <end position="25"/>
    </location>
</feature>
<evidence type="ECO:0000256" key="3">
    <source>
        <dbReference type="ARBA" id="ARBA00022448"/>
    </source>
</evidence>
<dbReference type="InterPro" id="IPR033900">
    <property type="entry name" value="Gram_neg_porin_domain"/>
</dbReference>
<reference evidence="13 14" key="1">
    <citation type="submission" date="2019-03" db="EMBL/GenBank/DDBJ databases">
        <title>Genomic Encyclopedia of Type Strains, Phase IV (KMG-IV): sequencing the most valuable type-strain genomes for metagenomic binning, comparative biology and taxonomic classification.</title>
        <authorList>
            <person name="Goeker M."/>
        </authorList>
    </citation>
    <scope>NUCLEOTIDE SEQUENCE [LARGE SCALE GENOMIC DNA]</scope>
    <source>
        <strain evidence="13 14">DSM 24830</strain>
    </source>
</reference>
<dbReference type="OrthoDB" id="8957883at2"/>
<feature type="chain" id="PRO_5020746766" evidence="11">
    <location>
        <begin position="26"/>
        <end position="346"/>
    </location>
</feature>
<dbReference type="InterPro" id="IPR023614">
    <property type="entry name" value="Porin_dom_sf"/>
</dbReference>
<evidence type="ECO:0000256" key="1">
    <source>
        <dbReference type="ARBA" id="ARBA00004571"/>
    </source>
</evidence>
<name>A0A4R1F8L2_9GAMM</name>
<sequence length="346" mass="37378">MRKLHAITIAASVCAPVIASTPVMGATKIYGELHASFDKLDADSSAVSNADTLSLNSSVLGVKGLQNVNKNLNFIYNFEVGFQSDRGVESTAEGLVNSNKDLIENRNQVIGLAGKFGAVIVGRYDTPFKTLGAKADLFWHSQLGQNRNLTNPSQWDLRADRIVVYQTPRLDGFQGTVAYSSDIGDAADSSVFSANGIYIIGDFRVGAAYERQDLDNVNAEPNAIRLMTRYQKGPFTVVGFYQNENNETKETGIADATVFGVGAAYRIGKGKIKGQYYSRDVSGTSNDPDLLAIGYDYRIAKKTDVYAQFARVTEGYRLGGADHGSGVYSTTSGDADGVSLGVRYKF</sequence>
<protein>
    <submittedName>
        <fullName evidence="13">Putative outer membrane protein</fullName>
    </submittedName>
</protein>
<keyword evidence="3" id="KW-0813">Transport</keyword>
<accession>A0A4R1F8L2</accession>
<dbReference type="GO" id="GO:0006811">
    <property type="term" value="P:monoatomic ion transport"/>
    <property type="evidence" value="ECO:0007669"/>
    <property type="project" value="UniProtKB-KW"/>
</dbReference>
<dbReference type="GO" id="GO:0015288">
    <property type="term" value="F:porin activity"/>
    <property type="evidence" value="ECO:0007669"/>
    <property type="project" value="UniProtKB-KW"/>
</dbReference>
<gene>
    <name evidence="13" type="ORF">EV695_0017</name>
</gene>
<evidence type="ECO:0000256" key="4">
    <source>
        <dbReference type="ARBA" id="ARBA00022452"/>
    </source>
</evidence>
<keyword evidence="10" id="KW-0998">Cell outer membrane</keyword>
<comment type="subunit">
    <text evidence="2">Homotrimer.</text>
</comment>
<evidence type="ECO:0000256" key="11">
    <source>
        <dbReference type="SAM" id="SignalP"/>
    </source>
</evidence>
<evidence type="ECO:0000256" key="6">
    <source>
        <dbReference type="ARBA" id="ARBA00022729"/>
    </source>
</evidence>
<proteinExistence type="predicted"/>
<dbReference type="SUPFAM" id="SSF56935">
    <property type="entry name" value="Porins"/>
    <property type="match status" value="1"/>
</dbReference>
<keyword evidence="4" id="KW-1134">Transmembrane beta strand</keyword>
<keyword evidence="14" id="KW-1185">Reference proteome</keyword>
<dbReference type="Proteomes" id="UP000294887">
    <property type="component" value="Unassembled WGS sequence"/>
</dbReference>
<dbReference type="AlphaFoldDB" id="A0A4R1F8L2"/>
<dbReference type="RefSeq" id="WP_131903843.1">
    <property type="nucleotide sequence ID" value="NZ_BAAAFU010000008.1"/>
</dbReference>
<keyword evidence="5" id="KW-0812">Transmembrane</keyword>
<dbReference type="Gene3D" id="2.40.160.10">
    <property type="entry name" value="Porin"/>
    <property type="match status" value="1"/>
</dbReference>
<evidence type="ECO:0000256" key="2">
    <source>
        <dbReference type="ARBA" id="ARBA00011233"/>
    </source>
</evidence>
<evidence type="ECO:0000313" key="13">
    <source>
        <dbReference type="EMBL" id="TCJ88178.1"/>
    </source>
</evidence>
<evidence type="ECO:0000256" key="10">
    <source>
        <dbReference type="ARBA" id="ARBA00023237"/>
    </source>
</evidence>
<dbReference type="GO" id="GO:0046930">
    <property type="term" value="C:pore complex"/>
    <property type="evidence" value="ECO:0007669"/>
    <property type="project" value="UniProtKB-KW"/>
</dbReference>
<keyword evidence="7" id="KW-0406">Ion transport</keyword>
<dbReference type="InterPro" id="IPR050298">
    <property type="entry name" value="Gram-neg_bact_OMP"/>
</dbReference>
<evidence type="ECO:0000256" key="9">
    <source>
        <dbReference type="ARBA" id="ARBA00023136"/>
    </source>
</evidence>
<keyword evidence="8" id="KW-0626">Porin</keyword>
<dbReference type="PANTHER" id="PTHR34501:SF9">
    <property type="entry name" value="MAJOR OUTER MEMBRANE PROTEIN P.IA"/>
    <property type="match status" value="1"/>
</dbReference>
<comment type="caution">
    <text evidence="13">The sequence shown here is derived from an EMBL/GenBank/DDBJ whole genome shotgun (WGS) entry which is preliminary data.</text>
</comment>
<evidence type="ECO:0000259" key="12">
    <source>
        <dbReference type="Pfam" id="PF13609"/>
    </source>
</evidence>